<feature type="compositionally biased region" description="Pro residues" evidence="2">
    <location>
        <begin position="1194"/>
        <end position="1207"/>
    </location>
</feature>
<feature type="region of interest" description="Disordered" evidence="2">
    <location>
        <begin position="1242"/>
        <end position="1282"/>
    </location>
</feature>
<feature type="compositionally biased region" description="Basic and acidic residues" evidence="2">
    <location>
        <begin position="273"/>
        <end position="282"/>
    </location>
</feature>
<feature type="coiled-coil region" evidence="1">
    <location>
        <begin position="369"/>
        <end position="533"/>
    </location>
</feature>
<comment type="caution">
    <text evidence="3">The sequence shown here is derived from an EMBL/GenBank/DDBJ whole genome shotgun (WGS) entry which is preliminary data.</text>
</comment>
<feature type="compositionally biased region" description="Low complexity" evidence="2">
    <location>
        <begin position="1242"/>
        <end position="1269"/>
    </location>
</feature>
<protein>
    <submittedName>
        <fullName evidence="3">Reticulocyte-binding protein 2-like a</fullName>
    </submittedName>
</protein>
<organism evidence="3 4">
    <name type="scientific">Hondaea fermentalgiana</name>
    <dbReference type="NCBI Taxonomy" id="2315210"/>
    <lineage>
        <taxon>Eukaryota</taxon>
        <taxon>Sar</taxon>
        <taxon>Stramenopiles</taxon>
        <taxon>Bigyra</taxon>
        <taxon>Labyrinthulomycetes</taxon>
        <taxon>Thraustochytrida</taxon>
        <taxon>Thraustochytriidae</taxon>
        <taxon>Hondaea</taxon>
    </lineage>
</organism>
<evidence type="ECO:0000256" key="1">
    <source>
        <dbReference type="SAM" id="Coils"/>
    </source>
</evidence>
<feature type="coiled-coil region" evidence="1">
    <location>
        <begin position="943"/>
        <end position="1030"/>
    </location>
</feature>
<keyword evidence="4" id="KW-1185">Reference proteome</keyword>
<feature type="coiled-coil region" evidence="1">
    <location>
        <begin position="66"/>
        <end position="118"/>
    </location>
</feature>
<accession>A0A2R5GGI1</accession>
<gene>
    <name evidence="3" type="ORF">FCC1311_031872</name>
</gene>
<evidence type="ECO:0000256" key="2">
    <source>
        <dbReference type="SAM" id="MobiDB-lite"/>
    </source>
</evidence>
<feature type="coiled-coil region" evidence="1">
    <location>
        <begin position="786"/>
        <end position="869"/>
    </location>
</feature>
<feature type="coiled-coil region" evidence="1">
    <location>
        <begin position="692"/>
        <end position="762"/>
    </location>
</feature>
<feature type="compositionally biased region" description="Polar residues" evidence="2">
    <location>
        <begin position="1210"/>
        <end position="1219"/>
    </location>
</feature>
<feature type="region of interest" description="Disordered" evidence="2">
    <location>
        <begin position="261"/>
        <end position="282"/>
    </location>
</feature>
<dbReference type="Proteomes" id="UP000241890">
    <property type="component" value="Unassembled WGS sequence"/>
</dbReference>
<sequence length="1282" mass="142380">MRVVPSENVNAGEIAFRERYATLKRIYQRRLEELTRCARDVQVLVQTDPVLQNMKSEATTAPFAPARAMEIANEALEAEREAHIDQLAEDLSLASGEVSRLRAQLAQREAALVDARSESGRSETLARRQFHELSEAERATRQRMGALEADLAKVRDARKREHRAMRQALRRLRHALFRSALPPGGADFLNASNMENFAPSAAGFANGADASVLLEFTSGDPDGSMGDTLDILDELEGEGESGGEGNGGARLVQALNKLTHLHERTKSTTSSRSRQESESRAREVKMLRDKLSEATQAIKGLEARLQAEAGRHAGLQAETRVAREALARSEEERLELRQQYLALGSKLQAVAASTRAESAQEEENRRARAREAEDARQAVCAANEKLQRELEEAAALAAKRGRRIEELEAKLDQAQSAARHEVDTLRQTLAQQVENERSKRKQVQERLEETKLEHAARLQDAREQMAAAIQGAQAERSKWEGEKERQVREHQQQAEAQFQRLLDAKQKELEHVLQAQRSEVERQHDEAERVERAVTARLHAIVKDHISLEQHEQILASQVANARAEVEHRMQDALSRSERTRERALSEVEDRASRVHAAAADAMDQENNLLKTQLVQLQREHQELESAFEADRRAAVALRKEAEDAKKARQTHASQLRQALHNIARLREVATTERERRVAAERACAEVRKGARAEVTTELDVARAEIASLQMRALEAERARTDLESSLREENRQLEARSAEAASEAALRIAALEAERERTLGEALASATADKEKQLVAAKHEFDLFRLQADAQRKQLESQIASLETSRASLEAAAAQVSGNAQALDARAVAASHEIESLRTALHRAQQEAEEARSRAQALETRLASIKRQQRTERLKVGKAVDSCRDLRAAIKPVGREVQRALDEGHRDLVRLGGELERHLCSRARRSEAKAAAEAEAKGSLISAQANEQAEAARRELAEAMDSSQRALADRDEMLRKQNQRLAETQSKLDALAVSLAAKEAALYKAEQSLRDAQVQMQAERRETQSAQGRVEARDARLAELTQRLDRAQGGFASVVATLRAEVGFSNELADDLLDEERRVKIGVPALVSAIRDAQTAACMGASANESLASQLQSARREVDSLQQEVQKARSALETESEQHQDAISRLSRAHQEAREELQRGIERAKSDQVELRARLQQERLTNKSLREQLTSAPLPPPRFAPAPPTSPTHSLRSGVSTAARSFGDVQRLLERSAVIDRKARSLMMSRSSASVSSTMFTSSSSSKTGHASPRSVSSRFTHVLQ</sequence>
<feature type="coiled-coil region" evidence="1">
    <location>
        <begin position="563"/>
        <end position="634"/>
    </location>
</feature>
<feature type="coiled-coil region" evidence="1">
    <location>
        <begin position="284"/>
        <end position="339"/>
    </location>
</feature>
<dbReference type="EMBL" id="BEYU01000026">
    <property type="protein sequence ID" value="GBG26964.1"/>
    <property type="molecule type" value="Genomic_DNA"/>
</dbReference>
<name>A0A2R5GGI1_9STRA</name>
<feature type="region of interest" description="Disordered" evidence="2">
    <location>
        <begin position="1179"/>
        <end position="1219"/>
    </location>
</feature>
<evidence type="ECO:0000313" key="4">
    <source>
        <dbReference type="Proteomes" id="UP000241890"/>
    </source>
</evidence>
<dbReference type="InParanoid" id="A0A2R5GGI1"/>
<keyword evidence="1" id="KW-0175">Coiled coil</keyword>
<evidence type="ECO:0000313" key="3">
    <source>
        <dbReference type="EMBL" id="GBG26964.1"/>
    </source>
</evidence>
<reference evidence="3 4" key="1">
    <citation type="submission" date="2017-12" db="EMBL/GenBank/DDBJ databases">
        <title>Sequencing, de novo assembly and annotation of complete genome of a new Thraustochytrid species, strain FCC1311.</title>
        <authorList>
            <person name="Sedici K."/>
            <person name="Godart F."/>
            <person name="Aiese Cigliano R."/>
            <person name="Sanseverino W."/>
            <person name="Barakat M."/>
            <person name="Ortet P."/>
            <person name="Marechal E."/>
            <person name="Cagnac O."/>
            <person name="Amato A."/>
        </authorList>
    </citation>
    <scope>NUCLEOTIDE SEQUENCE [LARGE SCALE GENOMIC DNA]</scope>
</reference>
<feature type="compositionally biased region" description="Polar residues" evidence="2">
    <location>
        <begin position="1271"/>
        <end position="1282"/>
    </location>
</feature>
<proteinExistence type="predicted"/>